<organism evidence="6 7">
    <name type="scientific">Knoellia flava TL1</name>
    <dbReference type="NCBI Taxonomy" id="1385518"/>
    <lineage>
        <taxon>Bacteria</taxon>
        <taxon>Bacillati</taxon>
        <taxon>Actinomycetota</taxon>
        <taxon>Actinomycetes</taxon>
        <taxon>Micrococcales</taxon>
        <taxon>Intrasporangiaceae</taxon>
        <taxon>Knoellia</taxon>
    </lineage>
</organism>
<evidence type="ECO:0000259" key="5">
    <source>
        <dbReference type="Pfam" id="PF13439"/>
    </source>
</evidence>
<evidence type="ECO:0000256" key="2">
    <source>
        <dbReference type="ARBA" id="ARBA00022676"/>
    </source>
</evidence>
<dbReference type="Gene3D" id="3.40.50.2000">
    <property type="entry name" value="Glycogen Phosphorylase B"/>
    <property type="match status" value="2"/>
</dbReference>
<dbReference type="Pfam" id="PF13439">
    <property type="entry name" value="Glyco_transf_4"/>
    <property type="match status" value="1"/>
</dbReference>
<dbReference type="PANTHER" id="PTHR12526">
    <property type="entry name" value="GLYCOSYLTRANSFERASE"/>
    <property type="match status" value="1"/>
</dbReference>
<feature type="domain" description="Glycosyltransferase subfamily 4-like N-terminal" evidence="5">
    <location>
        <begin position="24"/>
        <end position="181"/>
    </location>
</feature>
<keyword evidence="3 6" id="KW-0808">Transferase</keyword>
<gene>
    <name evidence="6" type="ORF">N798_14540</name>
</gene>
<comment type="similarity">
    <text evidence="1">Belongs to the glycosyltransferase group 1 family. Glycosyltransferase 4 subfamily.</text>
</comment>
<proteinExistence type="inferred from homology"/>
<keyword evidence="2" id="KW-0328">Glycosyltransferase</keyword>
<evidence type="ECO:0000313" key="7">
    <source>
        <dbReference type="Proteomes" id="UP000029990"/>
    </source>
</evidence>
<reference evidence="6 7" key="1">
    <citation type="submission" date="2013-08" db="EMBL/GenBank/DDBJ databases">
        <title>The genome sequence of Knoellia flava.</title>
        <authorList>
            <person name="Zhu W."/>
            <person name="Wang G."/>
        </authorList>
    </citation>
    <scope>NUCLEOTIDE SEQUENCE [LARGE SCALE GENOMIC DNA]</scope>
    <source>
        <strain evidence="6 7">TL1</strain>
    </source>
</reference>
<dbReference type="EMBL" id="AVPI01000056">
    <property type="protein sequence ID" value="KGN29228.1"/>
    <property type="molecule type" value="Genomic_DNA"/>
</dbReference>
<name>A0ABR4XBH8_9MICO</name>
<comment type="caution">
    <text evidence="6">The sequence shown here is derived from an EMBL/GenBank/DDBJ whole genome shotgun (WGS) entry which is preliminary data.</text>
</comment>
<protein>
    <submittedName>
        <fullName evidence="6">Glycosyl transferase family 1</fullName>
    </submittedName>
</protein>
<dbReference type="Pfam" id="PF00534">
    <property type="entry name" value="Glycos_transf_1"/>
    <property type="match status" value="1"/>
</dbReference>
<evidence type="ECO:0000259" key="4">
    <source>
        <dbReference type="Pfam" id="PF00534"/>
    </source>
</evidence>
<feature type="domain" description="Glycosyl transferase family 1" evidence="4">
    <location>
        <begin position="195"/>
        <end position="345"/>
    </location>
</feature>
<dbReference type="SUPFAM" id="SSF53756">
    <property type="entry name" value="UDP-Glycosyltransferase/glycogen phosphorylase"/>
    <property type="match status" value="1"/>
</dbReference>
<accession>A0ABR4XBH8</accession>
<dbReference type="InterPro" id="IPR001296">
    <property type="entry name" value="Glyco_trans_1"/>
</dbReference>
<dbReference type="Proteomes" id="UP000029990">
    <property type="component" value="Unassembled WGS sequence"/>
</dbReference>
<keyword evidence="7" id="KW-1185">Reference proteome</keyword>
<evidence type="ECO:0000256" key="1">
    <source>
        <dbReference type="ARBA" id="ARBA00009481"/>
    </source>
</evidence>
<dbReference type="InterPro" id="IPR028098">
    <property type="entry name" value="Glyco_trans_4-like_N"/>
</dbReference>
<evidence type="ECO:0000313" key="6">
    <source>
        <dbReference type="EMBL" id="KGN29228.1"/>
    </source>
</evidence>
<dbReference type="GO" id="GO:0016740">
    <property type="term" value="F:transferase activity"/>
    <property type="evidence" value="ECO:0007669"/>
    <property type="project" value="UniProtKB-KW"/>
</dbReference>
<dbReference type="CDD" id="cd03801">
    <property type="entry name" value="GT4_PimA-like"/>
    <property type="match status" value="1"/>
</dbReference>
<evidence type="ECO:0000256" key="3">
    <source>
        <dbReference type="ARBA" id="ARBA00022679"/>
    </source>
</evidence>
<dbReference type="PANTHER" id="PTHR12526:SF640">
    <property type="entry name" value="COLANIC ACID BIOSYNTHESIS GLYCOSYLTRANSFERASE WCAL-RELATED"/>
    <property type="match status" value="1"/>
</dbReference>
<sequence>MEVRPVTLSILMLNWRDMDHPEAGGAEKYLVTVARGLAAKGHHVIFRTAGYPGGLPDEVVDGIHYIRRGGRFDIYARSVVAHLVRRYDVDVVIDVQNGVPYLSPLTSRRPVVNLVHHVHKEQWPVLFGPRLSHAGWWLESRLAPVVYRRTPYVAVSDSTRRELVGLGIDAERIEVIHNGTDAVPLDDTPRSLNPSVVVLGRLVPQKRVEIAMRAVAEFAHEHPDITLDVVGSGWSLPHLEQEARDLGIEKHVTFHGHVSEAEKHDLLARAWVHVMPSLKEGWGLVVVEAGVHGTPTVAFAEAGGPTDSIVHDRTGLLVDGGQEEFTAAMRSLLDDDELRARMSAEVATWVRQFHWDETVDRWEQLLRRTVDEHRA</sequence>